<accession>A0A809ZXQ6</accession>
<gene>
    <name evidence="1" type="ORF">XF5B_27000</name>
    <name evidence="2" type="ORF">XF6B_27210</name>
</gene>
<reference evidence="1" key="1">
    <citation type="submission" date="2020-05" db="EMBL/GenBank/DDBJ databases">
        <title>Complete genome sequence of Bradyrhizobium diazoefficiens XF5 isolated from soybean nodule.</title>
        <authorList>
            <person name="Noda R."/>
            <person name="Kakizaki K."/>
            <person name="Minamisawa K."/>
        </authorList>
    </citation>
    <scope>NUCLEOTIDE SEQUENCE</scope>
    <source>
        <strain evidence="1">XF5</strain>
    </source>
</reference>
<organism evidence="1">
    <name type="scientific">Bradyrhizobium diazoefficiens</name>
    <dbReference type="NCBI Taxonomy" id="1355477"/>
    <lineage>
        <taxon>Bacteria</taxon>
        <taxon>Pseudomonadati</taxon>
        <taxon>Pseudomonadota</taxon>
        <taxon>Alphaproteobacteria</taxon>
        <taxon>Hyphomicrobiales</taxon>
        <taxon>Nitrobacteraceae</taxon>
        <taxon>Bradyrhizobium</taxon>
    </lineage>
</organism>
<evidence type="ECO:0000313" key="1">
    <source>
        <dbReference type="EMBL" id="BCE55188.1"/>
    </source>
</evidence>
<reference evidence="2" key="2">
    <citation type="submission" date="2020-05" db="EMBL/GenBank/DDBJ databases">
        <title>Complete genome sequence of Bradyrhizobium diazoefficiens XF6 isolated from soybean nodule.</title>
        <authorList>
            <person name="Noda R."/>
            <person name="Kakizaki K."/>
            <person name="Minamisawa K."/>
        </authorList>
    </citation>
    <scope>NUCLEOTIDE SEQUENCE</scope>
    <source>
        <strain evidence="2">XF6</strain>
    </source>
</reference>
<dbReference type="EMBL" id="AP023095">
    <property type="protein sequence ID" value="BCE55188.1"/>
    <property type="molecule type" value="Genomic_DNA"/>
</dbReference>
<dbReference type="AlphaFoldDB" id="A0A809ZXQ6"/>
<name>A0A809ZXQ6_9BRAD</name>
<sequence length="119" mass="12998">MPLQILDGPTIAARESLSDGIDCSAGDIVRITVPQEFTPANLTFQVSTDGNFYNDMFTSDGKEVTIVAKPDTGIIIHEPWARSINFLKFRSGSRDHPVPQREDCKFAIAVETAAALSRS</sequence>
<dbReference type="RefSeq" id="WP_182869780.1">
    <property type="nucleotide sequence ID" value="NZ_AP022638.1"/>
</dbReference>
<evidence type="ECO:0000313" key="2">
    <source>
        <dbReference type="EMBL" id="BCE63922.1"/>
    </source>
</evidence>
<dbReference type="EMBL" id="AP023096">
    <property type="protein sequence ID" value="BCE63922.1"/>
    <property type="molecule type" value="Genomic_DNA"/>
</dbReference>
<protein>
    <submittedName>
        <fullName evidence="1">Uncharacterized protein</fullName>
    </submittedName>
</protein>
<proteinExistence type="predicted"/>